<proteinExistence type="predicted"/>
<reference evidence="1 2" key="1">
    <citation type="submission" date="2020-08" db="EMBL/GenBank/DDBJ databases">
        <title>Functional genomics of gut bacteria from endangered species of beetles.</title>
        <authorList>
            <person name="Carlos-Shanley C."/>
        </authorList>
    </citation>
    <scope>NUCLEOTIDE SEQUENCE [LARGE SCALE GENOMIC DNA]</scope>
    <source>
        <strain evidence="1 2">S00136</strain>
    </source>
</reference>
<dbReference type="EMBL" id="JACHLC010000001">
    <property type="protein sequence ID" value="MBB6370126.1"/>
    <property type="molecule type" value="Genomic_DNA"/>
</dbReference>
<sequence>MKKTFIYSVIVLFSLTKINAQRNMNEQIKPSQEELQRFLSNIPKGEEKDFGFTDREQFKKASLGNPILMKSFNEKGEIITENRYRIPVIVRDKKVLFITTRLTEGNLEIVDMGGSILAREIGKYEASGIKVYNIMRLYNANIDFVQINDTENEKEAKYYPLSSAVQKLTDEKSSKEYYSAEDLRNIYKNTPKNNN</sequence>
<evidence type="ECO:0000313" key="2">
    <source>
        <dbReference type="Proteomes" id="UP000589738"/>
    </source>
</evidence>
<organism evidence="1 2">
    <name type="scientific">Chryseobacterium shigense</name>
    <dbReference type="NCBI Taxonomy" id="297244"/>
    <lineage>
        <taxon>Bacteria</taxon>
        <taxon>Pseudomonadati</taxon>
        <taxon>Bacteroidota</taxon>
        <taxon>Flavobacteriia</taxon>
        <taxon>Flavobacteriales</taxon>
        <taxon>Weeksellaceae</taxon>
        <taxon>Chryseobacterium group</taxon>
        <taxon>Chryseobacterium</taxon>
    </lineage>
</organism>
<name>A0A841MYZ3_9FLAO</name>
<evidence type="ECO:0000313" key="1">
    <source>
        <dbReference type="EMBL" id="MBB6370126.1"/>
    </source>
</evidence>
<dbReference type="RefSeq" id="WP_184159460.1">
    <property type="nucleotide sequence ID" value="NZ_JACHLC010000001.1"/>
</dbReference>
<gene>
    <name evidence="1" type="ORF">HNP36_001179</name>
</gene>
<comment type="caution">
    <text evidence="1">The sequence shown here is derived from an EMBL/GenBank/DDBJ whole genome shotgun (WGS) entry which is preliminary data.</text>
</comment>
<dbReference type="Proteomes" id="UP000589738">
    <property type="component" value="Unassembled WGS sequence"/>
</dbReference>
<dbReference type="AlphaFoldDB" id="A0A841MYZ3"/>
<keyword evidence="2" id="KW-1185">Reference proteome</keyword>
<accession>A0A841MYZ3</accession>
<protein>
    <submittedName>
        <fullName evidence="1">Uncharacterized protein</fullName>
    </submittedName>
</protein>